<protein>
    <submittedName>
        <fullName evidence="2">Uncharacterized protein</fullName>
    </submittedName>
</protein>
<dbReference type="Proteomes" id="UP000236291">
    <property type="component" value="Unassembled WGS sequence"/>
</dbReference>
<feature type="non-terminal residue" evidence="2">
    <location>
        <position position="1"/>
    </location>
</feature>
<proteinExistence type="predicted"/>
<organism evidence="2 3">
    <name type="scientific">Trifolium pratense</name>
    <name type="common">Red clover</name>
    <dbReference type="NCBI Taxonomy" id="57577"/>
    <lineage>
        <taxon>Eukaryota</taxon>
        <taxon>Viridiplantae</taxon>
        <taxon>Streptophyta</taxon>
        <taxon>Embryophyta</taxon>
        <taxon>Tracheophyta</taxon>
        <taxon>Spermatophyta</taxon>
        <taxon>Magnoliopsida</taxon>
        <taxon>eudicotyledons</taxon>
        <taxon>Gunneridae</taxon>
        <taxon>Pentapetalae</taxon>
        <taxon>rosids</taxon>
        <taxon>fabids</taxon>
        <taxon>Fabales</taxon>
        <taxon>Fabaceae</taxon>
        <taxon>Papilionoideae</taxon>
        <taxon>50 kb inversion clade</taxon>
        <taxon>NPAAA clade</taxon>
        <taxon>Hologalegina</taxon>
        <taxon>IRL clade</taxon>
        <taxon>Trifolieae</taxon>
        <taxon>Trifolium</taxon>
    </lineage>
</organism>
<comment type="caution">
    <text evidence="2">The sequence shown here is derived from an EMBL/GenBank/DDBJ whole genome shotgun (WGS) entry which is preliminary data.</text>
</comment>
<name>A0A2K3LXF5_TRIPR</name>
<accession>A0A2K3LXF5</accession>
<evidence type="ECO:0000256" key="1">
    <source>
        <dbReference type="SAM" id="MobiDB-lite"/>
    </source>
</evidence>
<evidence type="ECO:0000313" key="3">
    <source>
        <dbReference type="Proteomes" id="UP000236291"/>
    </source>
</evidence>
<reference evidence="2 3" key="1">
    <citation type="journal article" date="2014" name="Am. J. Bot.">
        <title>Genome assembly and annotation for red clover (Trifolium pratense; Fabaceae).</title>
        <authorList>
            <person name="Istvanek J."/>
            <person name="Jaros M."/>
            <person name="Krenek A."/>
            <person name="Repkova J."/>
        </authorList>
    </citation>
    <scope>NUCLEOTIDE SEQUENCE [LARGE SCALE GENOMIC DNA]</scope>
    <source>
        <strain evidence="3">cv. Tatra</strain>
        <tissue evidence="2">Young leaves</tissue>
    </source>
</reference>
<dbReference type="EMBL" id="ASHM01043655">
    <property type="protein sequence ID" value="PNX83215.1"/>
    <property type="molecule type" value="Genomic_DNA"/>
</dbReference>
<feature type="region of interest" description="Disordered" evidence="1">
    <location>
        <begin position="1"/>
        <end position="26"/>
    </location>
</feature>
<sequence length="90" mass="9845">RSDALSFFLSPHHDPPPLLLSPKQTKSPHHHRFSLSLVASSPALRIYRPIDVFFTANRHNVASQHGGATRTVSAPPSTLVSDLEAVVEDL</sequence>
<dbReference type="AlphaFoldDB" id="A0A2K3LXF5"/>
<reference evidence="2 3" key="2">
    <citation type="journal article" date="2017" name="Front. Plant Sci.">
        <title>Gene Classification and Mining of Molecular Markers Useful in Red Clover (Trifolium pratense) Breeding.</title>
        <authorList>
            <person name="Istvanek J."/>
            <person name="Dluhosova J."/>
            <person name="Dluhos P."/>
            <person name="Patkova L."/>
            <person name="Nedelnik J."/>
            <person name="Repkova J."/>
        </authorList>
    </citation>
    <scope>NUCLEOTIDE SEQUENCE [LARGE SCALE GENOMIC DNA]</scope>
    <source>
        <strain evidence="3">cv. Tatra</strain>
        <tissue evidence="2">Young leaves</tissue>
    </source>
</reference>
<evidence type="ECO:0000313" key="2">
    <source>
        <dbReference type="EMBL" id="PNX83215.1"/>
    </source>
</evidence>
<gene>
    <name evidence="2" type="ORF">L195_g039254</name>
</gene>